<evidence type="ECO:0000256" key="2">
    <source>
        <dbReference type="ARBA" id="ARBA00007856"/>
    </source>
</evidence>
<evidence type="ECO:0000313" key="12">
    <source>
        <dbReference type="EMBL" id="CAH0394749.1"/>
    </source>
</evidence>
<protein>
    <recommendedName>
        <fullName evidence="11">Complex III subunit 9</fullName>
    </recommendedName>
</protein>
<evidence type="ECO:0000313" key="13">
    <source>
        <dbReference type="Proteomes" id="UP001152759"/>
    </source>
</evidence>
<evidence type="ECO:0000256" key="5">
    <source>
        <dbReference type="ARBA" id="ARBA00022692"/>
    </source>
</evidence>
<evidence type="ECO:0000256" key="6">
    <source>
        <dbReference type="ARBA" id="ARBA00022792"/>
    </source>
</evidence>
<dbReference type="OrthoDB" id="44067at2759"/>
<sequence length="59" mass="6751">MGLAGTIYQTLFRRSSTAAITIVIGAYATERIIDEGSTLLWKNYNKGKLWDDIKHKYEK</sequence>
<keyword evidence="4 11" id="KW-0679">Respiratory chain</keyword>
<keyword evidence="3 11" id="KW-0813">Transport</keyword>
<dbReference type="GO" id="GO:0006122">
    <property type="term" value="P:mitochondrial electron transport, ubiquinol to cytochrome c"/>
    <property type="evidence" value="ECO:0007669"/>
    <property type="project" value="UniProtKB-UniRule"/>
</dbReference>
<keyword evidence="6 11" id="KW-0999">Mitochondrion inner membrane</keyword>
<dbReference type="Pfam" id="PF05365">
    <property type="entry name" value="UCR_UQCRX_QCR9"/>
    <property type="match status" value="1"/>
</dbReference>
<evidence type="ECO:0000256" key="10">
    <source>
        <dbReference type="ARBA" id="ARBA00023136"/>
    </source>
</evidence>
<accession>A0A9P0AKG9</accession>
<keyword evidence="8" id="KW-1133">Transmembrane helix</keyword>
<dbReference type="Gene3D" id="1.20.5.260">
    <property type="entry name" value="Cytochrome b-c1 complex subunit 9"/>
    <property type="match status" value="1"/>
</dbReference>
<evidence type="ECO:0000256" key="11">
    <source>
        <dbReference type="RuleBase" id="RU368056"/>
    </source>
</evidence>
<dbReference type="GO" id="GO:0005743">
    <property type="term" value="C:mitochondrial inner membrane"/>
    <property type="evidence" value="ECO:0007669"/>
    <property type="project" value="UniProtKB-SubCell"/>
</dbReference>
<dbReference type="Proteomes" id="UP001152759">
    <property type="component" value="Chromosome 8"/>
</dbReference>
<dbReference type="InterPro" id="IPR008027">
    <property type="entry name" value="QCR9"/>
</dbReference>
<dbReference type="AlphaFoldDB" id="A0A9P0AKG9"/>
<keyword evidence="7 11" id="KW-0249">Electron transport</keyword>
<evidence type="ECO:0000256" key="1">
    <source>
        <dbReference type="ARBA" id="ARBA00004434"/>
    </source>
</evidence>
<keyword evidence="5" id="KW-0812">Transmembrane</keyword>
<keyword evidence="13" id="KW-1185">Reference proteome</keyword>
<proteinExistence type="inferred from homology"/>
<name>A0A9P0AKG9_BEMTA</name>
<dbReference type="PANTHER" id="PTHR12980:SF0">
    <property type="entry name" value="CYTOCHROME B-C1 COMPLEX SUBUNIT 9"/>
    <property type="match status" value="1"/>
</dbReference>
<evidence type="ECO:0000256" key="7">
    <source>
        <dbReference type="ARBA" id="ARBA00022982"/>
    </source>
</evidence>
<dbReference type="EMBL" id="OU963869">
    <property type="protein sequence ID" value="CAH0394749.1"/>
    <property type="molecule type" value="Genomic_DNA"/>
</dbReference>
<comment type="subcellular location">
    <subcellularLocation>
        <location evidence="1 11">Mitochondrion inner membrane</location>
        <topology evidence="1 11">Single-pass membrane protein</topology>
    </subcellularLocation>
</comment>
<gene>
    <name evidence="12" type="ORF">BEMITA_LOCUS13012</name>
</gene>
<comment type="subunit">
    <text evidence="11">Component of the ubiquinol-cytochrome c oxidoreductase (cytochrome b-c1 complex, complex III, CIII), a multisubunit enzyme composed of 3 respiratory subunits cytochrome b, cytochrome c1 and Rieske protein, 2 core protein subunits, and additional low-molecular weight protein subunits.</text>
</comment>
<organism evidence="12 13">
    <name type="scientific">Bemisia tabaci</name>
    <name type="common">Sweetpotato whitefly</name>
    <name type="synonym">Aleurodes tabaci</name>
    <dbReference type="NCBI Taxonomy" id="7038"/>
    <lineage>
        <taxon>Eukaryota</taxon>
        <taxon>Metazoa</taxon>
        <taxon>Ecdysozoa</taxon>
        <taxon>Arthropoda</taxon>
        <taxon>Hexapoda</taxon>
        <taxon>Insecta</taxon>
        <taxon>Pterygota</taxon>
        <taxon>Neoptera</taxon>
        <taxon>Paraneoptera</taxon>
        <taxon>Hemiptera</taxon>
        <taxon>Sternorrhyncha</taxon>
        <taxon>Aleyrodoidea</taxon>
        <taxon>Aleyrodidae</taxon>
        <taxon>Aleyrodinae</taxon>
        <taxon>Bemisia</taxon>
    </lineage>
</organism>
<evidence type="ECO:0000256" key="3">
    <source>
        <dbReference type="ARBA" id="ARBA00022448"/>
    </source>
</evidence>
<dbReference type="PANTHER" id="PTHR12980">
    <property type="entry name" value="UBIQUINOL-CYTOCHROME C REDUCTASE COMPLEX, SUBUNIT X"/>
    <property type="match status" value="1"/>
</dbReference>
<keyword evidence="10" id="KW-0472">Membrane</keyword>
<evidence type="ECO:0000256" key="9">
    <source>
        <dbReference type="ARBA" id="ARBA00023128"/>
    </source>
</evidence>
<comment type="similarity">
    <text evidence="2 11">Belongs to the UQCR10/QCR9 family.</text>
</comment>
<dbReference type="KEGG" id="btab:109030216"/>
<dbReference type="FunFam" id="1.20.5.260:FF:000001">
    <property type="entry name" value="Cytochrome b-c1 complex subunit 9"/>
    <property type="match status" value="1"/>
</dbReference>
<comment type="function">
    <text evidence="11">Component of the ubiquinol-cytochrome c oxidoreductase, a multisubunit transmembrane complex that is part of the mitochondrial electron transport chain which drives oxidative phosphorylation. The complex plays an important role in the uptake of multiple carbon sources present in different host niches.</text>
</comment>
<dbReference type="SUPFAM" id="SSF81514">
    <property type="entry name" value="Subunit X (non-heme 7 kDa protein) of cytochrome bc1 complex (Ubiquinol-cytochrome c reductase)"/>
    <property type="match status" value="1"/>
</dbReference>
<evidence type="ECO:0000256" key="4">
    <source>
        <dbReference type="ARBA" id="ARBA00022660"/>
    </source>
</evidence>
<dbReference type="InterPro" id="IPR036656">
    <property type="entry name" value="QCR9_sf"/>
</dbReference>
<evidence type="ECO:0000256" key="8">
    <source>
        <dbReference type="ARBA" id="ARBA00022989"/>
    </source>
</evidence>
<reference evidence="12" key="1">
    <citation type="submission" date="2021-12" db="EMBL/GenBank/DDBJ databases">
        <authorList>
            <person name="King R."/>
        </authorList>
    </citation>
    <scope>NUCLEOTIDE SEQUENCE</scope>
</reference>
<dbReference type="GO" id="GO:0045275">
    <property type="term" value="C:respiratory chain complex III"/>
    <property type="evidence" value="ECO:0007669"/>
    <property type="project" value="UniProtKB-UniRule"/>
</dbReference>
<keyword evidence="9 11" id="KW-0496">Mitochondrion</keyword>